<dbReference type="Pfam" id="PF13692">
    <property type="entry name" value="Glyco_trans_1_4"/>
    <property type="match status" value="1"/>
</dbReference>
<comment type="caution">
    <text evidence="1">The sequence shown here is derived from an EMBL/GenBank/DDBJ whole genome shotgun (WGS) entry which is preliminary data.</text>
</comment>
<name>A0A934KBM7_9BACT</name>
<dbReference type="EMBL" id="JAEKNR010000150">
    <property type="protein sequence ID" value="MBJ7599393.1"/>
    <property type="molecule type" value="Genomic_DNA"/>
</dbReference>
<accession>A0A934KBM7</accession>
<organism evidence="1 2">
    <name type="scientific">Candidatus Nephthysia bennettiae</name>
    <dbReference type="NCBI Taxonomy" id="3127016"/>
    <lineage>
        <taxon>Bacteria</taxon>
        <taxon>Bacillati</taxon>
        <taxon>Candidatus Dormiibacterota</taxon>
        <taxon>Candidatus Dormibacteria</taxon>
        <taxon>Candidatus Dormibacterales</taxon>
        <taxon>Candidatus Dormibacteraceae</taxon>
        <taxon>Candidatus Nephthysia</taxon>
    </lineage>
</organism>
<evidence type="ECO:0000313" key="1">
    <source>
        <dbReference type="EMBL" id="MBJ7599393.1"/>
    </source>
</evidence>
<dbReference type="Gene3D" id="3.40.50.2000">
    <property type="entry name" value="Glycogen Phosphorylase B"/>
    <property type="match status" value="1"/>
</dbReference>
<dbReference type="AlphaFoldDB" id="A0A934KBM7"/>
<gene>
    <name evidence="1" type="ORF">JF922_15115</name>
</gene>
<proteinExistence type="predicted"/>
<keyword evidence="2" id="KW-1185">Reference proteome</keyword>
<sequence length="56" mass="6009">MLASLEESFPNVLLESMASAVRVAATKGWVVSEFIQDGVDSFLIPPGKSVPSLRQC</sequence>
<dbReference type="Proteomes" id="UP000612893">
    <property type="component" value="Unassembled WGS sequence"/>
</dbReference>
<dbReference type="SUPFAM" id="SSF53756">
    <property type="entry name" value="UDP-Glycosyltransferase/glycogen phosphorylase"/>
    <property type="match status" value="1"/>
</dbReference>
<reference evidence="1" key="1">
    <citation type="submission" date="2020-10" db="EMBL/GenBank/DDBJ databases">
        <title>Ca. Dormibacterota MAGs.</title>
        <authorList>
            <person name="Montgomery K."/>
        </authorList>
    </citation>
    <scope>NUCLEOTIDE SEQUENCE [LARGE SCALE GENOMIC DNA]</scope>
    <source>
        <strain evidence="1">SC8812_S17_10</strain>
    </source>
</reference>
<evidence type="ECO:0000313" key="2">
    <source>
        <dbReference type="Proteomes" id="UP000612893"/>
    </source>
</evidence>
<protein>
    <submittedName>
        <fullName evidence="1">Uncharacterized protein</fullName>
    </submittedName>
</protein>